<reference evidence="1" key="1">
    <citation type="journal article" date="2014" name="Int. J. Syst. Evol. Microbiol.">
        <title>Complete genome sequence of Corynebacterium casei LMG S-19264T (=DSM 44701T), isolated from a smear-ripened cheese.</title>
        <authorList>
            <consortium name="US DOE Joint Genome Institute (JGI-PGF)"/>
            <person name="Walter F."/>
            <person name="Albersmeier A."/>
            <person name="Kalinowski J."/>
            <person name="Ruckert C."/>
        </authorList>
    </citation>
    <scope>NUCLEOTIDE SEQUENCE</scope>
    <source>
        <strain evidence="1">CGMCC 1.12408</strain>
    </source>
</reference>
<accession>A0A916RVG9</accession>
<dbReference type="Proteomes" id="UP000613512">
    <property type="component" value="Unassembled WGS sequence"/>
</dbReference>
<sequence length="290" mass="34534">MHLRSELEMMSLFKKIVMDDPRIRLSVLEGSRTNRNIPKDNFQDYDISFFVTDMDSLKENETWLESFGTVIFMQKPEDMELYEPELGTWYSYLMYLSDGNKVDLTLIPLDEIDSYFKQSDGLVEVLIDKDNRVKGKTEATDEKYWVKMPTEQEFIDCCNEFWHVTAYVAKGLYRKEILFALDHFNEIVRPELLRMISWEVGCREGFTFSLGKNYKFLDKYLEEEDFNRILDTFSLQGYEETWRSLKLCCQLFISYSKKVAQKLEYSYPNYDEVMTDYITQVYSNLSKQGD</sequence>
<dbReference type="SUPFAM" id="SSF81631">
    <property type="entry name" value="PAP/OAS1 substrate-binding domain"/>
    <property type="match status" value="1"/>
</dbReference>
<comment type="caution">
    <text evidence="1">The sequence shown here is derived from an EMBL/GenBank/DDBJ whole genome shotgun (WGS) entry which is preliminary data.</text>
</comment>
<dbReference type="RefSeq" id="WP_268237914.1">
    <property type="nucleotide sequence ID" value="NZ_BMEY01000006.1"/>
</dbReference>
<organism evidence="1 2">
    <name type="scientific">Ornithinibacillus halotolerans</name>
    <dbReference type="NCBI Taxonomy" id="1274357"/>
    <lineage>
        <taxon>Bacteria</taxon>
        <taxon>Bacillati</taxon>
        <taxon>Bacillota</taxon>
        <taxon>Bacilli</taxon>
        <taxon>Bacillales</taxon>
        <taxon>Bacillaceae</taxon>
        <taxon>Ornithinibacillus</taxon>
    </lineage>
</organism>
<evidence type="ECO:0000313" key="2">
    <source>
        <dbReference type="Proteomes" id="UP000613512"/>
    </source>
</evidence>
<dbReference type="AlphaFoldDB" id="A0A916RVG9"/>
<reference evidence="1" key="2">
    <citation type="submission" date="2020-09" db="EMBL/GenBank/DDBJ databases">
        <authorList>
            <person name="Sun Q."/>
            <person name="Zhou Y."/>
        </authorList>
    </citation>
    <scope>NUCLEOTIDE SEQUENCE</scope>
    <source>
        <strain evidence="1">CGMCC 1.12408</strain>
    </source>
</reference>
<dbReference type="InterPro" id="IPR007530">
    <property type="entry name" value="Aminoglycoside_adenylylTfrase"/>
</dbReference>
<protein>
    <submittedName>
        <fullName evidence="1">Aminoglycoside 6-adenylyltransferase</fullName>
    </submittedName>
</protein>
<keyword evidence="2" id="KW-1185">Reference proteome</keyword>
<dbReference type="PIRSF" id="PIRSF000812">
    <property type="entry name" value="AAD"/>
    <property type="match status" value="1"/>
</dbReference>
<name>A0A916RVG9_9BACI</name>
<dbReference type="InterPro" id="IPR043519">
    <property type="entry name" value="NT_sf"/>
</dbReference>
<dbReference type="Pfam" id="PF04439">
    <property type="entry name" value="Adenyl_transf"/>
    <property type="match status" value="1"/>
</dbReference>
<dbReference type="Gene3D" id="1.20.120.330">
    <property type="entry name" value="Nucleotidyltransferases domain 2"/>
    <property type="match status" value="1"/>
</dbReference>
<evidence type="ECO:0000313" key="1">
    <source>
        <dbReference type="EMBL" id="GGA72573.1"/>
    </source>
</evidence>
<dbReference type="SUPFAM" id="SSF81301">
    <property type="entry name" value="Nucleotidyltransferase"/>
    <property type="match status" value="1"/>
</dbReference>
<dbReference type="Gene3D" id="3.30.460.10">
    <property type="entry name" value="Beta Polymerase, domain 2"/>
    <property type="match status" value="1"/>
</dbReference>
<dbReference type="NCBIfam" id="NF033084">
    <property type="entry name" value="ANT_6"/>
    <property type="match status" value="1"/>
</dbReference>
<dbReference type="EMBL" id="BMEY01000006">
    <property type="protein sequence ID" value="GGA72573.1"/>
    <property type="molecule type" value="Genomic_DNA"/>
</dbReference>
<proteinExistence type="predicted"/>
<gene>
    <name evidence="1" type="primary">aadK</name>
    <name evidence="1" type="ORF">GCM10008025_15450</name>
</gene>